<dbReference type="EMBL" id="CP159872">
    <property type="protein sequence ID" value="XCM82160.1"/>
    <property type="molecule type" value="Genomic_DNA"/>
</dbReference>
<sequence length="404" mass="42880">MSFDDRFARILREAADLAPGPPGPALVGGAERRGRRRRARRHAALTAGACALALVGLTVTGAADLGSRDPAGRPGDRITGTFMSGTLRSLLPPGQVTDVQGFGIGELTAPSRGPIASLVFDDGRGRGIVRLITDRVDPPGTGDTADTRCPDPFQTPTESCERTVRPDGSVLVVAKYPSRDPDDQRNWVVTYTGADGRRIRVDEYNGAYDTVTREEPPLTADQLAAVATSPAWDPVFEQFTRDATPRPTAPGTTVTPPSPDLLLGVLRTLLPAGAEPHPAGEQQTRGTAHLLVTADGRTSMLSVRVDPRWAQGLDHDPRGSYGSGSEDPVVRAEDGTLSFTREDHASKGGEGPALSWGAEALHPDGTRVTVGEWNGTTGYQAEPGEPALTKERLRAIAADPAWRR</sequence>
<reference evidence="3" key="1">
    <citation type="submission" date="2024-06" db="EMBL/GenBank/DDBJ databases">
        <title>The genome sequences of Kitasatospora sp. strain HUAS MG31.</title>
        <authorList>
            <person name="Mo P."/>
        </authorList>
    </citation>
    <scope>NUCLEOTIDE SEQUENCE</scope>
    <source>
        <strain evidence="3">HUAS MG31</strain>
    </source>
</reference>
<dbReference type="RefSeq" id="WP_354643087.1">
    <property type="nucleotide sequence ID" value="NZ_CP159872.1"/>
</dbReference>
<feature type="region of interest" description="Disordered" evidence="1">
    <location>
        <begin position="311"/>
        <end position="330"/>
    </location>
</feature>
<feature type="region of interest" description="Disordered" evidence="1">
    <location>
        <begin position="135"/>
        <end position="161"/>
    </location>
</feature>
<feature type="transmembrane region" description="Helical" evidence="2">
    <location>
        <begin position="42"/>
        <end position="63"/>
    </location>
</feature>
<organism evidence="3">
    <name type="scientific">Kitasatospora camelliae</name>
    <dbReference type="NCBI Taxonomy" id="3156397"/>
    <lineage>
        <taxon>Bacteria</taxon>
        <taxon>Bacillati</taxon>
        <taxon>Actinomycetota</taxon>
        <taxon>Actinomycetes</taxon>
        <taxon>Kitasatosporales</taxon>
        <taxon>Streptomycetaceae</taxon>
        <taxon>Kitasatospora</taxon>
    </lineage>
</organism>
<name>A0AAU8K297_9ACTN</name>
<dbReference type="KEGG" id="kcm:ABWK59_26265"/>
<keyword evidence="2" id="KW-0472">Membrane</keyword>
<evidence type="ECO:0000256" key="2">
    <source>
        <dbReference type="SAM" id="Phobius"/>
    </source>
</evidence>
<proteinExistence type="predicted"/>
<feature type="region of interest" description="Disordered" evidence="1">
    <location>
        <begin position="341"/>
        <end position="366"/>
    </location>
</feature>
<evidence type="ECO:0000256" key="1">
    <source>
        <dbReference type="SAM" id="MobiDB-lite"/>
    </source>
</evidence>
<protein>
    <submittedName>
        <fullName evidence="3">Uncharacterized protein</fullName>
    </submittedName>
</protein>
<dbReference type="AlphaFoldDB" id="A0AAU8K297"/>
<keyword evidence="2" id="KW-0812">Transmembrane</keyword>
<evidence type="ECO:0000313" key="3">
    <source>
        <dbReference type="EMBL" id="XCM82160.1"/>
    </source>
</evidence>
<gene>
    <name evidence="3" type="ORF">ABWK59_26265</name>
</gene>
<keyword evidence="2" id="KW-1133">Transmembrane helix</keyword>
<accession>A0AAU8K297</accession>